<dbReference type="AlphaFoldDB" id="A0A3S4HJA1"/>
<dbReference type="PROSITE" id="PS50110">
    <property type="entry name" value="RESPONSE_REGULATORY"/>
    <property type="match status" value="1"/>
</dbReference>
<evidence type="ECO:0000259" key="11">
    <source>
        <dbReference type="PROSITE" id="PS51755"/>
    </source>
</evidence>
<feature type="domain" description="OmpR/PhoB-type" evidence="11">
    <location>
        <begin position="124"/>
        <end position="218"/>
    </location>
</feature>
<dbReference type="EMBL" id="LR134182">
    <property type="protein sequence ID" value="VEB43326.1"/>
    <property type="molecule type" value="Genomic_DNA"/>
</dbReference>
<proteinExistence type="predicted"/>
<keyword evidence="5" id="KW-0805">Transcription regulation</keyword>
<gene>
    <name evidence="12" type="primary">basR_3</name>
    <name evidence="12" type="ORF">NCTC9695_03782</name>
</gene>
<dbReference type="CDD" id="cd00383">
    <property type="entry name" value="trans_reg_C"/>
    <property type="match status" value="1"/>
</dbReference>
<dbReference type="PROSITE" id="PS51755">
    <property type="entry name" value="OMPR_PHOB"/>
    <property type="match status" value="1"/>
</dbReference>
<dbReference type="SUPFAM" id="SSF52172">
    <property type="entry name" value="CheY-like"/>
    <property type="match status" value="1"/>
</dbReference>
<evidence type="ECO:0000256" key="6">
    <source>
        <dbReference type="ARBA" id="ARBA00023125"/>
    </source>
</evidence>
<dbReference type="Gene3D" id="3.40.50.2300">
    <property type="match status" value="1"/>
</dbReference>
<dbReference type="GO" id="GO:0000156">
    <property type="term" value="F:phosphorelay response regulator activity"/>
    <property type="evidence" value="ECO:0007669"/>
    <property type="project" value="TreeGrafter"/>
</dbReference>
<sequence length="323" mass="35939">MRILLVEDNRLIAQGIVTGLRANGCIVDAVGSAAQADLALATLNADVMILNLGLPDENGMSLLRRLRTRGVRVPILVLTARDSVEDRVAALRAGADDYLLKPFDLDELVARLHALTRRMAGRSVDVIEDGRLRLDPARGEVWLDESPVALTRREMALLMALLRADGRILSPDQLKDRLYDYSEEIESNALNVHICHLRRKLGPNVVKTVRAWVIAMAESGSEREAAPIPDIGRGSWPVACLRAVWFLSELGSVADEWSEASEQWRSDGWRGCRRRRRLGPGRRQLPERRASVDGPLRRRTCCLRLPAFLLILVLPFLALPSGT</sequence>
<comment type="caution">
    <text evidence="8">Lacks conserved residue(s) required for the propagation of feature annotation.</text>
</comment>
<dbReference type="PANTHER" id="PTHR48111">
    <property type="entry name" value="REGULATOR OF RPOS"/>
    <property type="match status" value="1"/>
</dbReference>
<reference evidence="12 13" key="1">
    <citation type="submission" date="2018-12" db="EMBL/GenBank/DDBJ databases">
        <authorList>
            <consortium name="Pathogen Informatics"/>
        </authorList>
    </citation>
    <scope>NUCLEOTIDE SEQUENCE [LARGE SCALE GENOMIC DNA]</scope>
    <source>
        <strain evidence="12 13">NCTC9695</strain>
    </source>
</reference>
<dbReference type="Pfam" id="PF00486">
    <property type="entry name" value="Trans_reg_C"/>
    <property type="match status" value="1"/>
</dbReference>
<evidence type="ECO:0000256" key="8">
    <source>
        <dbReference type="PROSITE-ProRule" id="PRU00169"/>
    </source>
</evidence>
<dbReference type="GO" id="GO:0032993">
    <property type="term" value="C:protein-DNA complex"/>
    <property type="evidence" value="ECO:0007669"/>
    <property type="project" value="TreeGrafter"/>
</dbReference>
<feature type="domain" description="Response regulatory" evidence="10">
    <location>
        <begin position="2"/>
        <end position="116"/>
    </location>
</feature>
<comment type="subcellular location">
    <subcellularLocation>
        <location evidence="1">Cytoplasm</location>
    </subcellularLocation>
</comment>
<organism evidence="12 13">
    <name type="scientific">Chromobacterium violaceum</name>
    <dbReference type="NCBI Taxonomy" id="536"/>
    <lineage>
        <taxon>Bacteria</taxon>
        <taxon>Pseudomonadati</taxon>
        <taxon>Pseudomonadota</taxon>
        <taxon>Betaproteobacteria</taxon>
        <taxon>Neisseriales</taxon>
        <taxon>Chromobacteriaceae</taxon>
        <taxon>Chromobacterium</taxon>
    </lineage>
</organism>
<keyword evidence="2" id="KW-0963">Cytoplasm</keyword>
<dbReference type="GO" id="GO:0005829">
    <property type="term" value="C:cytosol"/>
    <property type="evidence" value="ECO:0007669"/>
    <property type="project" value="TreeGrafter"/>
</dbReference>
<dbReference type="Proteomes" id="UP000275777">
    <property type="component" value="Chromosome"/>
</dbReference>
<keyword evidence="7" id="KW-0804">Transcription</keyword>
<feature type="DNA-binding region" description="OmpR/PhoB-type" evidence="9">
    <location>
        <begin position="124"/>
        <end position="218"/>
    </location>
</feature>
<dbReference type="InterPro" id="IPR039420">
    <property type="entry name" value="WalR-like"/>
</dbReference>
<evidence type="ECO:0000256" key="1">
    <source>
        <dbReference type="ARBA" id="ARBA00004496"/>
    </source>
</evidence>
<evidence type="ECO:0000256" key="4">
    <source>
        <dbReference type="ARBA" id="ARBA00023012"/>
    </source>
</evidence>
<dbReference type="InterPro" id="IPR001867">
    <property type="entry name" value="OmpR/PhoB-type_DNA-bd"/>
</dbReference>
<evidence type="ECO:0000256" key="5">
    <source>
        <dbReference type="ARBA" id="ARBA00023015"/>
    </source>
</evidence>
<evidence type="ECO:0000256" key="7">
    <source>
        <dbReference type="ARBA" id="ARBA00023163"/>
    </source>
</evidence>
<dbReference type="Pfam" id="PF00072">
    <property type="entry name" value="Response_reg"/>
    <property type="match status" value="1"/>
</dbReference>
<evidence type="ECO:0000313" key="12">
    <source>
        <dbReference type="EMBL" id="VEB43326.1"/>
    </source>
</evidence>
<keyword evidence="4" id="KW-0902">Two-component regulatory system</keyword>
<dbReference type="GO" id="GO:0000976">
    <property type="term" value="F:transcription cis-regulatory region binding"/>
    <property type="evidence" value="ECO:0007669"/>
    <property type="project" value="TreeGrafter"/>
</dbReference>
<dbReference type="InterPro" id="IPR011006">
    <property type="entry name" value="CheY-like_superfamily"/>
</dbReference>
<dbReference type="CDD" id="cd17624">
    <property type="entry name" value="REC_OmpR_PmrA-like"/>
    <property type="match status" value="1"/>
</dbReference>
<dbReference type="GO" id="GO:0006355">
    <property type="term" value="P:regulation of DNA-templated transcription"/>
    <property type="evidence" value="ECO:0007669"/>
    <property type="project" value="InterPro"/>
</dbReference>
<evidence type="ECO:0000256" key="3">
    <source>
        <dbReference type="ARBA" id="ARBA00022553"/>
    </source>
</evidence>
<dbReference type="InterPro" id="IPR036388">
    <property type="entry name" value="WH-like_DNA-bd_sf"/>
</dbReference>
<evidence type="ECO:0000313" key="13">
    <source>
        <dbReference type="Proteomes" id="UP000275777"/>
    </source>
</evidence>
<evidence type="ECO:0000256" key="9">
    <source>
        <dbReference type="PROSITE-ProRule" id="PRU01091"/>
    </source>
</evidence>
<dbReference type="PANTHER" id="PTHR48111:SF35">
    <property type="entry name" value="TRANSCRIPTIONAL REGULATORY PROTEIN QSEB"/>
    <property type="match status" value="1"/>
</dbReference>
<name>A0A3S4HJA1_CHRVL</name>
<keyword evidence="6 9" id="KW-0238">DNA-binding</keyword>
<dbReference type="Gene3D" id="1.10.10.10">
    <property type="entry name" value="Winged helix-like DNA-binding domain superfamily/Winged helix DNA-binding domain"/>
    <property type="match status" value="1"/>
</dbReference>
<dbReference type="SMART" id="SM00448">
    <property type="entry name" value="REC"/>
    <property type="match status" value="1"/>
</dbReference>
<accession>A0A3S4HJA1</accession>
<evidence type="ECO:0000256" key="2">
    <source>
        <dbReference type="ARBA" id="ARBA00022490"/>
    </source>
</evidence>
<dbReference type="InterPro" id="IPR001789">
    <property type="entry name" value="Sig_transdc_resp-reg_receiver"/>
</dbReference>
<keyword evidence="3" id="KW-0597">Phosphoprotein</keyword>
<protein>
    <submittedName>
        <fullName evidence="12">Transcriptional regulatory protein BasR</fullName>
    </submittedName>
</protein>
<evidence type="ECO:0000259" key="10">
    <source>
        <dbReference type="PROSITE" id="PS50110"/>
    </source>
</evidence>
<dbReference type="SMART" id="SM00862">
    <property type="entry name" value="Trans_reg_C"/>
    <property type="match status" value="1"/>
</dbReference>